<reference evidence="1" key="1">
    <citation type="journal article" date="2020" name="Stud. Mycol.">
        <title>101 Dothideomycetes genomes: a test case for predicting lifestyles and emergence of pathogens.</title>
        <authorList>
            <person name="Haridas S."/>
            <person name="Albert R."/>
            <person name="Binder M."/>
            <person name="Bloem J."/>
            <person name="Labutti K."/>
            <person name="Salamov A."/>
            <person name="Andreopoulos B."/>
            <person name="Baker S."/>
            <person name="Barry K."/>
            <person name="Bills G."/>
            <person name="Bluhm B."/>
            <person name="Cannon C."/>
            <person name="Castanera R."/>
            <person name="Culley D."/>
            <person name="Daum C."/>
            <person name="Ezra D."/>
            <person name="Gonzalez J."/>
            <person name="Henrissat B."/>
            <person name="Kuo A."/>
            <person name="Liang C."/>
            <person name="Lipzen A."/>
            <person name="Lutzoni F."/>
            <person name="Magnuson J."/>
            <person name="Mondo S."/>
            <person name="Nolan M."/>
            <person name="Ohm R."/>
            <person name="Pangilinan J."/>
            <person name="Park H.-J."/>
            <person name="Ramirez L."/>
            <person name="Alfaro M."/>
            <person name="Sun H."/>
            <person name="Tritt A."/>
            <person name="Yoshinaga Y."/>
            <person name="Zwiers L.-H."/>
            <person name="Turgeon B."/>
            <person name="Goodwin S."/>
            <person name="Spatafora J."/>
            <person name="Crous P."/>
            <person name="Grigoriev I."/>
        </authorList>
    </citation>
    <scope>NUCLEOTIDE SEQUENCE</scope>
    <source>
        <strain evidence="1">CBS 279.74</strain>
    </source>
</reference>
<dbReference type="Proteomes" id="UP000799428">
    <property type="component" value="Unassembled WGS sequence"/>
</dbReference>
<evidence type="ECO:0000313" key="2">
    <source>
        <dbReference type="Proteomes" id="UP000799428"/>
    </source>
</evidence>
<gene>
    <name evidence="1" type="ORF">K504DRAFT_501164</name>
</gene>
<proteinExistence type="predicted"/>
<sequence>MRSNLVIHMQIAQPLGPFPRWERIETIQTSANVAMPTDAELCALQTRSIYRLDNPTFINNLCEKSPFYGGIAAHLSGARTNHLHGMFLGTTLTG</sequence>
<keyword evidence="2" id="KW-1185">Reference proteome</keyword>
<evidence type="ECO:0000313" key="1">
    <source>
        <dbReference type="EMBL" id="KAF2709858.1"/>
    </source>
</evidence>
<dbReference type="AlphaFoldDB" id="A0A6G1KAM0"/>
<accession>A0A6G1KAM0</accession>
<name>A0A6G1KAM0_9PLEO</name>
<organism evidence="1 2">
    <name type="scientific">Pleomassaria siparia CBS 279.74</name>
    <dbReference type="NCBI Taxonomy" id="1314801"/>
    <lineage>
        <taxon>Eukaryota</taxon>
        <taxon>Fungi</taxon>
        <taxon>Dikarya</taxon>
        <taxon>Ascomycota</taxon>
        <taxon>Pezizomycotina</taxon>
        <taxon>Dothideomycetes</taxon>
        <taxon>Pleosporomycetidae</taxon>
        <taxon>Pleosporales</taxon>
        <taxon>Pleomassariaceae</taxon>
        <taxon>Pleomassaria</taxon>
    </lineage>
</organism>
<protein>
    <submittedName>
        <fullName evidence="1">Uncharacterized protein</fullName>
    </submittedName>
</protein>
<dbReference type="EMBL" id="MU005769">
    <property type="protein sequence ID" value="KAF2709858.1"/>
    <property type="molecule type" value="Genomic_DNA"/>
</dbReference>